<protein>
    <submittedName>
        <fullName evidence="4">Uncharacterized protein</fullName>
    </submittedName>
</protein>
<feature type="coiled-coil region" evidence="2">
    <location>
        <begin position="251"/>
        <end position="278"/>
    </location>
</feature>
<feature type="compositionally biased region" description="Basic and acidic residues" evidence="3">
    <location>
        <begin position="564"/>
        <end position="586"/>
    </location>
</feature>
<reference evidence="5" key="1">
    <citation type="submission" date="2016-02" db="EMBL/GenBank/DDBJ databases">
        <title>Draft genome sequence of Microdochium bolleyi, a fungal endophyte of beachgrass.</title>
        <authorList>
            <consortium name="DOE Joint Genome Institute"/>
            <person name="David A.S."/>
            <person name="May G."/>
            <person name="Haridas S."/>
            <person name="Lim J."/>
            <person name="Wang M."/>
            <person name="Labutti K."/>
            <person name="Lipzen A."/>
            <person name="Barry K."/>
            <person name="Grigoriev I.V."/>
        </authorList>
    </citation>
    <scope>NUCLEOTIDE SEQUENCE [LARGE SCALE GENOMIC DNA]</scope>
    <source>
        <strain evidence="5">J235TASD1</strain>
    </source>
</reference>
<dbReference type="Proteomes" id="UP000070501">
    <property type="component" value="Unassembled WGS sequence"/>
</dbReference>
<keyword evidence="1 2" id="KW-0175">Coiled coil</keyword>
<organism evidence="4 5">
    <name type="scientific">Microdochium bolleyi</name>
    <dbReference type="NCBI Taxonomy" id="196109"/>
    <lineage>
        <taxon>Eukaryota</taxon>
        <taxon>Fungi</taxon>
        <taxon>Dikarya</taxon>
        <taxon>Ascomycota</taxon>
        <taxon>Pezizomycotina</taxon>
        <taxon>Sordariomycetes</taxon>
        <taxon>Xylariomycetidae</taxon>
        <taxon>Xylariales</taxon>
        <taxon>Microdochiaceae</taxon>
        <taxon>Microdochium</taxon>
    </lineage>
</organism>
<dbReference type="PANTHER" id="PTHR23160">
    <property type="entry name" value="SYNAPTONEMAL COMPLEX PROTEIN-RELATED"/>
    <property type="match status" value="1"/>
</dbReference>
<feature type="region of interest" description="Disordered" evidence="3">
    <location>
        <begin position="516"/>
        <end position="540"/>
    </location>
</feature>
<evidence type="ECO:0000256" key="2">
    <source>
        <dbReference type="SAM" id="Coils"/>
    </source>
</evidence>
<feature type="coiled-coil region" evidence="2">
    <location>
        <begin position="443"/>
        <end position="505"/>
    </location>
</feature>
<evidence type="ECO:0000313" key="5">
    <source>
        <dbReference type="Proteomes" id="UP000070501"/>
    </source>
</evidence>
<sequence>MRYSKVQSDVESSTTVLDPNVEAAPSQNVAPGINPEPQHDSGTNLAAPEQANGNHVSQNGDTDKTDNLKTSSCDGINEAPMDASGEYLDFTDLPPSIGTSLQNSDFKHESEAIIDSYPEVNSTVTLQMFSTEASTSAPNQPSLVSAVKTIELINKPGPQSAACGTRTWSRVHKGSQHSNEELQQELERKIASAPNLSLYNNQPITFQREPQNPDGLLITIQPEHMPHPVSLSWTDFHSVMVYYGTLHCQRMQELEGELEKLDQEKYNVEKERSALEMRIMCMQLIDEDNGEQMSEQQARYMQKASMLHDLQELHRHLQKKHREMKREKLKESERVEDLKEALADLQRKQEELAAERRQESATVENLKMELSKALYTAQVLSHSRNESSALAARLEQKLAACSCATEVGSATDEKPVESCGAVKKKKKNSNKKKNAAVAAKPEVSVSKMKLEVMEKQLRDEKEEREKAEAQVLSIKSKLKSLEENIANLSQDNTNLKIEVEKQESVAKKALAVKHATNNARTIPSMTSTQNNGAEAKLKSEKAALQKELQSSKDRAESTRKQLAEATKKAADHAEDRATWRTEKDNLSKQISKLKNKNGESELKQAELDKKNKELSDVKEKLKKVKTDFHAYRTEHDQKFLEAHQKADTNTADCEAQKTKIQTLERELGTVVAHLENANMAVAAAEEAKQTLRDSKTVLGSALEAANLRLQISQHGLQSEQAKIRDQAATVEQLRNTIRRLEEHIAELAEQEQQHSSDNGSSKTLMADDYYHDEPETVPLDEHIELQNKYDDVTNELTETRRRYKAQTSNLNSSREQCHNLREQIKELKKEKAAEAKARVETGQG</sequence>
<feature type="coiled-coil region" evidence="2">
    <location>
        <begin position="674"/>
        <end position="757"/>
    </location>
</feature>
<dbReference type="InParanoid" id="A0A136IP87"/>
<dbReference type="EMBL" id="KQ964266">
    <property type="protein sequence ID" value="KXJ86723.1"/>
    <property type="molecule type" value="Genomic_DNA"/>
</dbReference>
<dbReference type="OrthoDB" id="10683716at2759"/>
<feature type="compositionally biased region" description="Polar residues" evidence="3">
    <location>
        <begin position="51"/>
        <end position="60"/>
    </location>
</feature>
<accession>A0A136IP87</accession>
<feature type="coiled-coil region" evidence="2">
    <location>
        <begin position="307"/>
        <end position="369"/>
    </location>
</feature>
<evidence type="ECO:0000256" key="1">
    <source>
        <dbReference type="ARBA" id="ARBA00023054"/>
    </source>
</evidence>
<evidence type="ECO:0000313" key="4">
    <source>
        <dbReference type="EMBL" id="KXJ86723.1"/>
    </source>
</evidence>
<feature type="compositionally biased region" description="Polar residues" evidence="3">
    <location>
        <begin position="1"/>
        <end position="17"/>
    </location>
</feature>
<dbReference type="STRING" id="196109.A0A136IP87"/>
<dbReference type="PANTHER" id="PTHR23160:SF19">
    <property type="entry name" value="MYOSIN HEAVY CHAIN-RELATED PROTEIN"/>
    <property type="match status" value="1"/>
</dbReference>
<feature type="region of interest" description="Disordered" evidence="3">
    <location>
        <begin position="564"/>
        <end position="588"/>
    </location>
</feature>
<keyword evidence="5" id="KW-1185">Reference proteome</keyword>
<feature type="compositionally biased region" description="Polar residues" evidence="3">
    <location>
        <begin position="516"/>
        <end position="532"/>
    </location>
</feature>
<proteinExistence type="predicted"/>
<name>A0A136IP87_9PEZI</name>
<evidence type="ECO:0000256" key="3">
    <source>
        <dbReference type="SAM" id="MobiDB-lite"/>
    </source>
</evidence>
<dbReference type="AlphaFoldDB" id="A0A136IP87"/>
<feature type="region of interest" description="Disordered" evidence="3">
    <location>
        <begin position="1"/>
        <end position="81"/>
    </location>
</feature>
<gene>
    <name evidence="4" type="ORF">Micbo1qcDRAFT_236785</name>
</gene>
<feature type="coiled-coil region" evidence="2">
    <location>
        <begin position="782"/>
        <end position="837"/>
    </location>
</feature>